<dbReference type="InterPro" id="IPR036424">
    <property type="entry name" value="UPP_synth-like_sf"/>
</dbReference>
<dbReference type="EMBL" id="FQZT01000001">
    <property type="protein sequence ID" value="SHI50972.1"/>
    <property type="molecule type" value="Genomic_DNA"/>
</dbReference>
<dbReference type="InterPro" id="IPR001441">
    <property type="entry name" value="UPP_synth-like"/>
</dbReference>
<keyword evidence="2" id="KW-0479">Metal-binding</keyword>
<dbReference type="AlphaFoldDB" id="A0A1M6BQH1"/>
<dbReference type="GO" id="GO:0005829">
    <property type="term" value="C:cytosol"/>
    <property type="evidence" value="ECO:0007669"/>
    <property type="project" value="TreeGrafter"/>
</dbReference>
<feature type="binding site" evidence="2">
    <location>
        <position position="38"/>
    </location>
    <ligand>
        <name>substrate</name>
    </ligand>
</feature>
<dbReference type="GO" id="GO:0016094">
    <property type="term" value="P:polyprenol biosynthetic process"/>
    <property type="evidence" value="ECO:0007669"/>
    <property type="project" value="TreeGrafter"/>
</dbReference>
<dbReference type="HAMAP" id="MF_01139">
    <property type="entry name" value="ISPT"/>
    <property type="match status" value="1"/>
</dbReference>
<dbReference type="PANTHER" id="PTHR10291">
    <property type="entry name" value="DEHYDRODOLICHYL DIPHOSPHATE SYNTHASE FAMILY MEMBER"/>
    <property type="match status" value="1"/>
</dbReference>
<feature type="binding site" evidence="2">
    <location>
        <begin position="195"/>
        <end position="197"/>
    </location>
    <ligand>
        <name>substrate</name>
    </ligand>
</feature>
<dbReference type="EC" id="2.5.1.-" evidence="2"/>
<dbReference type="PROSITE" id="PS01066">
    <property type="entry name" value="UPP_SYNTHASE"/>
    <property type="match status" value="1"/>
</dbReference>
<dbReference type="Proteomes" id="UP000184171">
    <property type="component" value="Unassembled WGS sequence"/>
</dbReference>
<feature type="binding site" evidence="2">
    <location>
        <position position="34"/>
    </location>
    <ligand>
        <name>substrate</name>
    </ligand>
</feature>
<feature type="binding site" evidence="2">
    <location>
        <position position="189"/>
    </location>
    <ligand>
        <name>substrate</name>
    </ligand>
</feature>
<feature type="binding site" evidence="2">
    <location>
        <position position="208"/>
    </location>
    <ligand>
        <name>Mg(2+)</name>
        <dbReference type="ChEBI" id="CHEBI:18420"/>
    </ligand>
</feature>
<comment type="similarity">
    <text evidence="2">Belongs to the UPP synthase family.</text>
</comment>
<evidence type="ECO:0000313" key="4">
    <source>
        <dbReference type="Proteomes" id="UP000184171"/>
    </source>
</evidence>
<feature type="binding site" evidence="2">
    <location>
        <begin position="22"/>
        <end position="25"/>
    </location>
    <ligand>
        <name>substrate</name>
    </ligand>
</feature>
<feature type="binding site" evidence="2">
    <location>
        <position position="21"/>
    </location>
    <ligand>
        <name>Mg(2+)</name>
        <dbReference type="ChEBI" id="CHEBI:18420"/>
    </ligand>
</feature>
<keyword evidence="4" id="KW-1185">Reference proteome</keyword>
<dbReference type="GO" id="GO:0000287">
    <property type="term" value="F:magnesium ion binding"/>
    <property type="evidence" value="ECO:0007669"/>
    <property type="project" value="UniProtKB-UniRule"/>
</dbReference>
<dbReference type="SUPFAM" id="SSF64005">
    <property type="entry name" value="Undecaprenyl diphosphate synthase"/>
    <property type="match status" value="1"/>
</dbReference>
<organism evidence="3 4">
    <name type="scientific">Malonomonas rubra DSM 5091</name>
    <dbReference type="NCBI Taxonomy" id="1122189"/>
    <lineage>
        <taxon>Bacteria</taxon>
        <taxon>Pseudomonadati</taxon>
        <taxon>Thermodesulfobacteriota</taxon>
        <taxon>Desulfuromonadia</taxon>
        <taxon>Desulfuromonadales</taxon>
        <taxon>Geopsychrobacteraceae</taxon>
        <taxon>Malonomonas</taxon>
    </lineage>
</organism>
<name>A0A1M6BQH1_MALRU</name>
<evidence type="ECO:0000256" key="2">
    <source>
        <dbReference type="HAMAP-Rule" id="MF_01139"/>
    </source>
</evidence>
<dbReference type="CDD" id="cd00475">
    <property type="entry name" value="Cis_IPPS"/>
    <property type="match status" value="1"/>
</dbReference>
<protein>
    <recommendedName>
        <fullName evidence="2">Isoprenyl transferase</fullName>
        <ecNumber evidence="2">2.5.1.-</ecNumber>
    </recommendedName>
</protein>
<comment type="cofactor">
    <cofactor evidence="2">
        <name>Mg(2+)</name>
        <dbReference type="ChEBI" id="CHEBI:18420"/>
    </cofactor>
    <text evidence="2">Binds 2 magnesium ions per subunit.</text>
</comment>
<dbReference type="InterPro" id="IPR018520">
    <property type="entry name" value="UPP_synth-like_CS"/>
</dbReference>
<evidence type="ECO:0000313" key="3">
    <source>
        <dbReference type="EMBL" id="SHI50972.1"/>
    </source>
</evidence>
<dbReference type="NCBIfam" id="TIGR00055">
    <property type="entry name" value="uppS"/>
    <property type="match status" value="1"/>
</dbReference>
<sequence>MSNQVMQKNKAPLQHLAIIMDGNGRWAKKQGLPRVAGHHQGVQTVLNVVDECASLGIRYLSLFAFSSENWGRPQQEVDALMELLLQFLDSQRQKMLDNGIRLQVIGDRNRLSDSVCEALQRAEAETSGGTTLTLILALSYGGRDEILRAAKKMAEGALAGTIELDSFDNRKFSTLLDTGDIPEPDLLIRTSGEKRISNFLLWQAAYAEFYFTDVLWPDFDADELHKALEDYRPRKRRFGLIDDQLEPTSAQSPEGESH</sequence>
<dbReference type="FunFam" id="3.40.1180.10:FF:000001">
    <property type="entry name" value="(2E,6E)-farnesyl-diphosphate-specific ditrans,polycis-undecaprenyl-diphosphate synthase"/>
    <property type="match status" value="1"/>
</dbReference>
<accession>A0A1M6BQH1</accession>
<feature type="active site" evidence="2">
    <location>
        <position position="21"/>
    </location>
</feature>
<reference evidence="3 4" key="1">
    <citation type="submission" date="2016-11" db="EMBL/GenBank/DDBJ databases">
        <authorList>
            <person name="Jaros S."/>
            <person name="Januszkiewicz K."/>
            <person name="Wedrychowicz H."/>
        </authorList>
    </citation>
    <scope>NUCLEOTIDE SEQUENCE [LARGE SCALE GENOMIC DNA]</scope>
    <source>
        <strain evidence="3 4">DSM 5091</strain>
    </source>
</reference>
<evidence type="ECO:0000256" key="1">
    <source>
        <dbReference type="ARBA" id="ARBA00022679"/>
    </source>
</evidence>
<dbReference type="GO" id="GO:0008834">
    <property type="term" value="F:ditrans,polycis-undecaprenyl-diphosphate synthase [(2E,6E)-farnesyl-diphosphate specific] activity"/>
    <property type="evidence" value="ECO:0007669"/>
    <property type="project" value="TreeGrafter"/>
</dbReference>
<dbReference type="Pfam" id="PF01255">
    <property type="entry name" value="Prenyltransf"/>
    <property type="match status" value="1"/>
</dbReference>
<feature type="binding site" evidence="2">
    <location>
        <begin position="66"/>
        <end position="68"/>
    </location>
    <ligand>
        <name>substrate</name>
    </ligand>
</feature>
<comment type="function">
    <text evidence="2">Catalyzes the condensation of isopentenyl diphosphate (IPP) with allylic pyrophosphates generating different type of terpenoids.</text>
</comment>
<dbReference type="STRING" id="1122189.SAMN02745165_00265"/>
<dbReference type="Gene3D" id="3.40.1180.10">
    <property type="entry name" value="Decaprenyl diphosphate synthase-like"/>
    <property type="match status" value="1"/>
</dbReference>
<feature type="binding site" evidence="2">
    <location>
        <position position="72"/>
    </location>
    <ligand>
        <name>substrate</name>
    </ligand>
</feature>
<feature type="active site" description="Proton acceptor" evidence="2">
    <location>
        <position position="69"/>
    </location>
</feature>
<feature type="binding site" evidence="2">
    <location>
        <position position="70"/>
    </location>
    <ligand>
        <name>substrate</name>
    </ligand>
</feature>
<comment type="subunit">
    <text evidence="2">Homodimer.</text>
</comment>
<feature type="binding site" evidence="2">
    <location>
        <position position="26"/>
    </location>
    <ligand>
        <name>substrate</name>
    </ligand>
</feature>
<gene>
    <name evidence="3" type="ORF">SAMN02745165_00265</name>
</gene>
<dbReference type="OrthoDB" id="4191603at2"/>
<keyword evidence="1 2" id="KW-0808">Transferase</keyword>
<dbReference type="RefSeq" id="WP_084091646.1">
    <property type="nucleotide sequence ID" value="NZ_FQZT01000001.1"/>
</dbReference>
<dbReference type="NCBIfam" id="NF011405">
    <property type="entry name" value="PRK14830.1"/>
    <property type="match status" value="1"/>
</dbReference>
<proteinExistence type="inferred from homology"/>
<dbReference type="PANTHER" id="PTHR10291:SF0">
    <property type="entry name" value="DEHYDRODOLICHYL DIPHOSPHATE SYNTHASE 2"/>
    <property type="match status" value="1"/>
</dbReference>
<keyword evidence="2" id="KW-0460">Magnesium</keyword>